<dbReference type="EMBL" id="AOJL01000037">
    <property type="protein sequence ID" value="ELZ46997.1"/>
    <property type="molecule type" value="Genomic_DNA"/>
</dbReference>
<dbReference type="RefSeq" id="WP_006113542.1">
    <property type="nucleotide sequence ID" value="NZ_AOJL01000037.1"/>
</dbReference>
<accession>M0EJF7</accession>
<protein>
    <submittedName>
        <fullName evidence="1">Uncharacterized protein</fullName>
    </submittedName>
</protein>
<dbReference type="InterPro" id="IPR055944">
    <property type="entry name" value="DUF7522"/>
</dbReference>
<sequence>MSSDIAETGIDGGRAESVLSATRTGLGDELRSVVYFTPSAFDLLYVRSDLYPSAGDARTRKAQLVALERVGFAERSVRTDIARSDDGPGIGQYDFTVRFHEDGFVVRVLAGDGGVLFTTDSMDVGAFREAVTAIRGVLDAPNDR</sequence>
<gene>
    <name evidence="1" type="ORF">C464_10089</name>
</gene>
<evidence type="ECO:0000313" key="1">
    <source>
        <dbReference type="EMBL" id="ELZ46997.1"/>
    </source>
</evidence>
<dbReference type="AlphaFoldDB" id="M0EJF7"/>
<keyword evidence="2" id="KW-1185">Reference proteome</keyword>
<dbReference type="Proteomes" id="UP000011509">
    <property type="component" value="Unassembled WGS sequence"/>
</dbReference>
<dbReference type="Pfam" id="PF24366">
    <property type="entry name" value="DUF7522"/>
    <property type="match status" value="1"/>
</dbReference>
<evidence type="ECO:0000313" key="2">
    <source>
        <dbReference type="Proteomes" id="UP000011509"/>
    </source>
</evidence>
<comment type="caution">
    <text evidence="1">The sequence shown here is derived from an EMBL/GenBank/DDBJ whole genome shotgun (WGS) entry which is preliminary data.</text>
</comment>
<dbReference type="STRING" id="1227466.C464_10089"/>
<reference evidence="1 2" key="1">
    <citation type="journal article" date="2014" name="PLoS Genet.">
        <title>Phylogenetically driven sequencing of extremely halophilic archaea reveals strategies for static and dynamic osmo-response.</title>
        <authorList>
            <person name="Becker E.A."/>
            <person name="Seitzer P.M."/>
            <person name="Tritt A."/>
            <person name="Larsen D."/>
            <person name="Krusor M."/>
            <person name="Yao A.I."/>
            <person name="Wu D."/>
            <person name="Madern D."/>
            <person name="Eisen J.A."/>
            <person name="Darling A.E."/>
            <person name="Facciotti M.T."/>
        </authorList>
    </citation>
    <scope>NUCLEOTIDE SEQUENCE [LARGE SCALE GENOMIC DNA]</scope>
    <source>
        <strain evidence="1 2">DSM 10284</strain>
    </source>
</reference>
<organism evidence="1 2">
    <name type="scientific">Halorubrum coriense DSM 10284</name>
    <dbReference type="NCBI Taxonomy" id="1227466"/>
    <lineage>
        <taxon>Archaea</taxon>
        <taxon>Methanobacteriati</taxon>
        <taxon>Methanobacteriota</taxon>
        <taxon>Stenosarchaea group</taxon>
        <taxon>Halobacteria</taxon>
        <taxon>Halobacteriales</taxon>
        <taxon>Haloferacaceae</taxon>
        <taxon>Halorubrum</taxon>
    </lineage>
</organism>
<dbReference type="PATRIC" id="fig|1227466.3.peg.2025"/>
<dbReference type="OrthoDB" id="256252at2157"/>
<name>M0EJF7_9EURY</name>
<proteinExistence type="predicted"/>